<evidence type="ECO:0000256" key="1">
    <source>
        <dbReference type="ARBA" id="ARBA00004141"/>
    </source>
</evidence>
<dbReference type="InterPro" id="IPR047871">
    <property type="entry name" value="K_chnl_Slo-like"/>
</dbReference>
<feature type="domain" description="RCK N-terminal" evidence="16">
    <location>
        <begin position="762"/>
        <end position="883"/>
    </location>
</feature>
<dbReference type="InterPro" id="IPR003148">
    <property type="entry name" value="RCK_N"/>
</dbReference>
<dbReference type="SUPFAM" id="SSF81324">
    <property type="entry name" value="Voltage-gated potassium channels"/>
    <property type="match status" value="1"/>
</dbReference>
<sequence length="1137" mass="130383">MPSRVFHSLNSMNKHFSPLPEDERSTPSMSREGFTLDILLPPVIPQVPCFASVQARMQYGVETSFKSRLQQYFIENHSSSLRIRIFNFFIKVLSCILYIVRVIEDDGVVDPGAKIPPIEFPPNGTALCNDVFWIKISWNLWASQTFVAAISITETLLIFYITFKGNVWRVLMNKHFLLEMVTSFPLIMTVFFQEYRIMFVPVFLNCWLAKSELQAMLHDLNRVSIVNQSALSRQMVILFSTLICLLFTGACGFQHLQRCGDRRVDLITSFYFTMVTFSTVGYGDWYPDTWLSKLLVIGLIIMMLLMLPQQLEKLTQTWLEKERSGGDLATGWGNQEAHVVVTITHLEVEFIKDFLTEFYAHPENQLKLCILLSPSELDNQMRMLLKIPLWSQRVKYVRGSALRDEDLERARVSTAKACFILSARHVQKKITTDEHTILRSWAIKDFAPQVPQYVQIFRPETKMHLNHAEVCICEDELKYSLLANNCVCPGISTFLTLLMHTSRGEEGQKSTEPWHKVYGFHSGNEIYDIMVQDSKFFGDFVGKSFTYASFHAHRAYGIGLIGVKTNEIESKMRLNPGLTHIIQPSDTVYYMGLTNEESLYDFRKDLKNQRLKATLANSIANVGTVAMDVPHLESGGNNVKREKRKRIGLLRKAKQTDEMRLIEVENNIDRRPSVGIVAENNESTSTSSDEDENRCDRCLNAGRVRCIQSETERSFPKRKTYIGASPTVCHVLKKKRDLCCLQIHKACSHFPYVSANKYKWQNSAIILAADRVSSGMYNLIIPLRAYYRPVHDLRPIVLLLEQEGGEDPDPVFLDVISYFPDIYWMPGRLSSLDSLLKAGVCQSENVVVVRETAVVGEEHLADSTTIITVQKIHSWFPALRIVTELTHTSNMRFMMFNPHDPYSLQQSKFEKKERRRGSNMPYMFRLPFAQGGVFSANMLDRLLYQSIIKPYLVSLTRLFLGIDQNPGSGYLASFEITEEDLWIKSYGRLYQKLCSSVADIPLGIFRSKRMDATTVSIDIEERCRSLEIPNTHRFMKNEVRDMVKNRMRYLDMSLDDHNLDRYDNRDTMISYVLINPSADLALEAGDIVYVLRSPVSENAKPTKVNPRRGLRRSRQVTEASEPPPYNASQGVPRIIVP</sequence>
<keyword evidence="9 13" id="KW-0472">Membrane</keyword>
<evidence type="ECO:0000256" key="8">
    <source>
        <dbReference type="ARBA" id="ARBA00023065"/>
    </source>
</evidence>
<feature type="transmembrane region" description="Helical" evidence="13">
    <location>
        <begin position="175"/>
        <end position="193"/>
    </location>
</feature>
<evidence type="ECO:0000256" key="6">
    <source>
        <dbReference type="ARBA" id="ARBA00022958"/>
    </source>
</evidence>
<feature type="domain" description="RCK N-terminal" evidence="16">
    <location>
        <begin position="335"/>
        <end position="454"/>
    </location>
</feature>
<keyword evidence="5" id="KW-0631">Potassium channel</keyword>
<evidence type="ECO:0000256" key="9">
    <source>
        <dbReference type="ARBA" id="ARBA00023136"/>
    </source>
</evidence>
<dbReference type="GO" id="GO:0005228">
    <property type="term" value="F:intracellular sodium-activated potassium channel activity"/>
    <property type="evidence" value="ECO:0007669"/>
    <property type="project" value="TreeGrafter"/>
</dbReference>
<feature type="region of interest" description="Disordered" evidence="12">
    <location>
        <begin position="1098"/>
        <end position="1137"/>
    </location>
</feature>
<dbReference type="InterPro" id="IPR013099">
    <property type="entry name" value="K_chnl_dom"/>
</dbReference>
<keyword evidence="10" id="KW-0407">Ion channel</keyword>
<evidence type="ECO:0000313" key="18">
    <source>
        <dbReference type="WBParaSite" id="MBELARI_LOCUS8962"/>
    </source>
</evidence>
<feature type="transmembrane region" description="Helical" evidence="13">
    <location>
        <begin position="235"/>
        <end position="253"/>
    </location>
</feature>
<evidence type="ECO:0000259" key="14">
    <source>
        <dbReference type="Pfam" id="PF03493"/>
    </source>
</evidence>
<evidence type="ECO:0000259" key="15">
    <source>
        <dbReference type="Pfam" id="PF07885"/>
    </source>
</evidence>
<evidence type="ECO:0000256" key="2">
    <source>
        <dbReference type="ARBA" id="ARBA00022448"/>
    </source>
</evidence>
<dbReference type="FunFam" id="3.40.50.720:FF:000011">
    <property type="entry name" value="Potassium channel subfamily T member 1"/>
    <property type="match status" value="1"/>
</dbReference>
<accession>A0AAF3JBU4</accession>
<evidence type="ECO:0000256" key="3">
    <source>
        <dbReference type="ARBA" id="ARBA00022538"/>
    </source>
</evidence>
<comment type="subcellular location">
    <subcellularLocation>
        <location evidence="1">Membrane</location>
        <topology evidence="1">Multi-pass membrane protein</topology>
    </subcellularLocation>
</comment>
<dbReference type="PANTHER" id="PTHR10027:SF10">
    <property type="entry name" value="SLOWPOKE 2, ISOFORM D"/>
    <property type="match status" value="1"/>
</dbReference>
<dbReference type="Gene3D" id="1.10.287.70">
    <property type="match status" value="1"/>
</dbReference>
<feature type="compositionally biased region" description="Basic residues" evidence="12">
    <location>
        <begin position="1105"/>
        <end position="1114"/>
    </location>
</feature>
<evidence type="ECO:0000313" key="17">
    <source>
        <dbReference type="Proteomes" id="UP000887575"/>
    </source>
</evidence>
<keyword evidence="6" id="KW-0630">Potassium</keyword>
<evidence type="ECO:0000256" key="12">
    <source>
        <dbReference type="SAM" id="MobiDB-lite"/>
    </source>
</evidence>
<evidence type="ECO:0000256" key="10">
    <source>
        <dbReference type="ARBA" id="ARBA00023303"/>
    </source>
</evidence>
<keyword evidence="8" id="KW-0406">Ion transport</keyword>
<organism evidence="17 18">
    <name type="scientific">Mesorhabditis belari</name>
    <dbReference type="NCBI Taxonomy" id="2138241"/>
    <lineage>
        <taxon>Eukaryota</taxon>
        <taxon>Metazoa</taxon>
        <taxon>Ecdysozoa</taxon>
        <taxon>Nematoda</taxon>
        <taxon>Chromadorea</taxon>
        <taxon>Rhabditida</taxon>
        <taxon>Rhabditina</taxon>
        <taxon>Rhabditomorpha</taxon>
        <taxon>Rhabditoidea</taxon>
        <taxon>Rhabditidae</taxon>
        <taxon>Mesorhabditinae</taxon>
        <taxon>Mesorhabditis</taxon>
    </lineage>
</organism>
<evidence type="ECO:0000256" key="13">
    <source>
        <dbReference type="SAM" id="Phobius"/>
    </source>
</evidence>
<dbReference type="GO" id="GO:0015271">
    <property type="term" value="F:outward rectifier potassium channel activity"/>
    <property type="evidence" value="ECO:0007669"/>
    <property type="project" value="TreeGrafter"/>
</dbReference>
<protein>
    <submittedName>
        <fullName evidence="18">Potassium channel subfamily T member 2</fullName>
    </submittedName>
</protein>
<dbReference type="FunFam" id="3.40.50.720:FF:000034">
    <property type="entry name" value="Potassium channel subfamily T member 1"/>
    <property type="match status" value="1"/>
</dbReference>
<dbReference type="WBParaSite" id="MBELARI_LOCUS8962">
    <property type="protein sequence ID" value="MBELARI_LOCUS8962"/>
    <property type="gene ID" value="MBELARI_LOCUS8962"/>
</dbReference>
<feature type="transmembrane region" description="Helical" evidence="13">
    <location>
        <begin position="289"/>
        <end position="307"/>
    </location>
</feature>
<keyword evidence="3" id="KW-0633">Potassium transport</keyword>
<keyword evidence="4 13" id="KW-0812">Transmembrane</keyword>
<dbReference type="Proteomes" id="UP000887575">
    <property type="component" value="Unassembled WGS sequence"/>
</dbReference>
<evidence type="ECO:0000256" key="11">
    <source>
        <dbReference type="ARBA" id="ARBA00034430"/>
    </source>
</evidence>
<feature type="domain" description="Potassium channel" evidence="15">
    <location>
        <begin position="242"/>
        <end position="315"/>
    </location>
</feature>
<feature type="transmembrane region" description="Helical" evidence="13">
    <location>
        <begin position="141"/>
        <end position="163"/>
    </location>
</feature>
<evidence type="ECO:0000256" key="5">
    <source>
        <dbReference type="ARBA" id="ARBA00022826"/>
    </source>
</evidence>
<evidence type="ECO:0000256" key="7">
    <source>
        <dbReference type="ARBA" id="ARBA00022989"/>
    </source>
</evidence>
<feature type="domain" description="Calcium-activated potassium channel BK alpha subunit" evidence="14">
    <location>
        <begin position="471"/>
        <end position="563"/>
    </location>
</feature>
<name>A0AAF3JBU4_9BILA</name>
<dbReference type="Pfam" id="PF22614">
    <property type="entry name" value="Slo-like_RCK"/>
    <property type="match status" value="2"/>
</dbReference>
<dbReference type="Gene3D" id="3.40.50.720">
    <property type="entry name" value="NAD(P)-binding Rossmann-like Domain"/>
    <property type="match status" value="2"/>
</dbReference>
<comment type="catalytic activity">
    <reaction evidence="11">
        <text>K(+)(in) = K(+)(out)</text>
        <dbReference type="Rhea" id="RHEA:29463"/>
        <dbReference type="ChEBI" id="CHEBI:29103"/>
    </reaction>
</comment>
<dbReference type="InterPro" id="IPR003929">
    <property type="entry name" value="K_chnl_BK_asu"/>
</dbReference>
<reference evidence="18" key="1">
    <citation type="submission" date="2024-02" db="UniProtKB">
        <authorList>
            <consortium name="WormBaseParasite"/>
        </authorList>
    </citation>
    <scope>IDENTIFICATION</scope>
</reference>
<dbReference type="PANTHER" id="PTHR10027">
    <property type="entry name" value="CALCIUM-ACTIVATED POTASSIUM CHANNEL ALPHA CHAIN"/>
    <property type="match status" value="1"/>
</dbReference>
<dbReference type="Pfam" id="PF07885">
    <property type="entry name" value="Ion_trans_2"/>
    <property type="match status" value="1"/>
</dbReference>
<keyword evidence="7 13" id="KW-1133">Transmembrane helix</keyword>
<dbReference type="Pfam" id="PF03493">
    <property type="entry name" value="BK_channel_a"/>
    <property type="match status" value="1"/>
</dbReference>
<dbReference type="GO" id="GO:0005886">
    <property type="term" value="C:plasma membrane"/>
    <property type="evidence" value="ECO:0007669"/>
    <property type="project" value="TreeGrafter"/>
</dbReference>
<feature type="transmembrane region" description="Helical" evidence="13">
    <location>
        <begin position="85"/>
        <end position="103"/>
    </location>
</feature>
<evidence type="ECO:0000259" key="16">
    <source>
        <dbReference type="Pfam" id="PF22614"/>
    </source>
</evidence>
<dbReference type="FunFam" id="1.10.287.70:FF:000058">
    <property type="entry name" value="Potassium sodium-activated channel subfamily T member 2"/>
    <property type="match status" value="1"/>
</dbReference>
<evidence type="ECO:0000256" key="4">
    <source>
        <dbReference type="ARBA" id="ARBA00022692"/>
    </source>
</evidence>
<keyword evidence="2" id="KW-0813">Transport</keyword>
<proteinExistence type="predicted"/>
<keyword evidence="17" id="KW-1185">Reference proteome</keyword>
<dbReference type="AlphaFoldDB" id="A0AAF3JBU4"/>